<gene>
    <name evidence="3" type="primary">LOC117645915</name>
</gene>
<dbReference type="AlphaFoldDB" id="A0A6P8Z6J7"/>
<feature type="compositionally biased region" description="Basic and acidic residues" evidence="1">
    <location>
        <begin position="1"/>
        <end position="10"/>
    </location>
</feature>
<feature type="compositionally biased region" description="Basic and acidic residues" evidence="1">
    <location>
        <begin position="17"/>
        <end position="26"/>
    </location>
</feature>
<evidence type="ECO:0000313" key="2">
    <source>
        <dbReference type="Proteomes" id="UP000515158"/>
    </source>
</evidence>
<dbReference type="RefSeq" id="XP_034242357.1">
    <property type="nucleotide sequence ID" value="XM_034386466.1"/>
</dbReference>
<organism evidence="3">
    <name type="scientific">Thrips palmi</name>
    <name type="common">Melon thrips</name>
    <dbReference type="NCBI Taxonomy" id="161013"/>
    <lineage>
        <taxon>Eukaryota</taxon>
        <taxon>Metazoa</taxon>
        <taxon>Ecdysozoa</taxon>
        <taxon>Arthropoda</taxon>
        <taxon>Hexapoda</taxon>
        <taxon>Insecta</taxon>
        <taxon>Pterygota</taxon>
        <taxon>Neoptera</taxon>
        <taxon>Paraneoptera</taxon>
        <taxon>Thysanoptera</taxon>
        <taxon>Terebrantia</taxon>
        <taxon>Thripoidea</taxon>
        <taxon>Thripidae</taxon>
        <taxon>Thrips</taxon>
    </lineage>
</organism>
<evidence type="ECO:0000256" key="1">
    <source>
        <dbReference type="SAM" id="MobiDB-lite"/>
    </source>
</evidence>
<accession>A0A6P8Z6J7</accession>
<feature type="region of interest" description="Disordered" evidence="1">
    <location>
        <begin position="1"/>
        <end position="62"/>
    </location>
</feature>
<evidence type="ECO:0000313" key="3">
    <source>
        <dbReference type="RefSeq" id="XP_034242357.1"/>
    </source>
</evidence>
<dbReference type="KEGG" id="tpal:117645915"/>
<proteinExistence type="predicted"/>
<dbReference type="Proteomes" id="UP000515158">
    <property type="component" value="Unplaced"/>
</dbReference>
<protein>
    <submittedName>
        <fullName evidence="3">Uncharacterized protein LOC117645915</fullName>
    </submittedName>
</protein>
<feature type="compositionally biased region" description="Basic residues" evidence="1">
    <location>
        <begin position="37"/>
        <end position="48"/>
    </location>
</feature>
<name>A0A6P8Z6J7_THRPL</name>
<feature type="compositionally biased region" description="Acidic residues" evidence="1">
    <location>
        <begin position="81"/>
        <end position="93"/>
    </location>
</feature>
<feature type="region of interest" description="Disordered" evidence="1">
    <location>
        <begin position="78"/>
        <end position="102"/>
    </location>
</feature>
<dbReference type="InParanoid" id="A0A6P8Z6J7"/>
<reference evidence="3" key="1">
    <citation type="submission" date="2025-08" db="UniProtKB">
        <authorList>
            <consortium name="RefSeq"/>
        </authorList>
    </citation>
    <scope>IDENTIFICATION</scope>
    <source>
        <tissue evidence="3">Total insect</tissue>
    </source>
</reference>
<keyword evidence="2" id="KW-1185">Reference proteome</keyword>
<sequence length="102" mass="12024">MKRQANEHPEAPPAEILRQHLPEVPKEALPYLPERHTTKRTFNRRRQGKFPDNPKSLEDLGEIPPEFATTLRGKPFLLYDSYDDDDEEDSDDGQENRRQKRI</sequence>
<dbReference type="GeneID" id="117645915"/>
<dbReference type="OrthoDB" id="7701517at2759"/>